<dbReference type="RefSeq" id="WP_169743605.1">
    <property type="nucleotide sequence ID" value="NZ_JXWY01000032.1"/>
</dbReference>
<accession>A0A380GU02</accession>
<dbReference type="EMBL" id="UHDT01000001">
    <property type="protein sequence ID" value="SUM57190.1"/>
    <property type="molecule type" value="Genomic_DNA"/>
</dbReference>
<keyword evidence="1" id="KW-1133">Transmembrane helix</keyword>
<name>A0A380GU02_9STAP</name>
<gene>
    <name evidence="2" type="ORF">NCTC13832_00861</name>
</gene>
<feature type="transmembrane region" description="Helical" evidence="1">
    <location>
        <begin position="7"/>
        <end position="25"/>
    </location>
</feature>
<protein>
    <submittedName>
        <fullName evidence="2">Uncharacterized protein</fullName>
    </submittedName>
</protein>
<evidence type="ECO:0000313" key="3">
    <source>
        <dbReference type="Proteomes" id="UP000254100"/>
    </source>
</evidence>
<dbReference type="AlphaFoldDB" id="A0A380GU02"/>
<sequence length="58" mass="6659">MDRVIYACKFGLTFALVFSTLRYLLPSPVSIFGSFIFSLSATILTFLVFWFLVGKRKE</sequence>
<reference evidence="2 3" key="1">
    <citation type="submission" date="2018-06" db="EMBL/GenBank/DDBJ databases">
        <authorList>
            <consortium name="Pathogen Informatics"/>
            <person name="Doyle S."/>
        </authorList>
    </citation>
    <scope>NUCLEOTIDE SEQUENCE [LARGE SCALE GENOMIC DNA]</scope>
    <source>
        <strain evidence="2 3">NCTC13832</strain>
    </source>
</reference>
<keyword evidence="1" id="KW-0812">Transmembrane</keyword>
<organism evidence="2 3">
    <name type="scientific">Staphylococcus microti</name>
    <dbReference type="NCBI Taxonomy" id="569857"/>
    <lineage>
        <taxon>Bacteria</taxon>
        <taxon>Bacillati</taxon>
        <taxon>Bacillota</taxon>
        <taxon>Bacilli</taxon>
        <taxon>Bacillales</taxon>
        <taxon>Staphylococcaceae</taxon>
        <taxon>Staphylococcus</taxon>
    </lineage>
</organism>
<evidence type="ECO:0000256" key="1">
    <source>
        <dbReference type="SAM" id="Phobius"/>
    </source>
</evidence>
<evidence type="ECO:0000313" key="2">
    <source>
        <dbReference type="EMBL" id="SUM57190.1"/>
    </source>
</evidence>
<dbReference type="Proteomes" id="UP000254100">
    <property type="component" value="Unassembled WGS sequence"/>
</dbReference>
<feature type="transmembrane region" description="Helical" evidence="1">
    <location>
        <begin position="31"/>
        <end position="53"/>
    </location>
</feature>
<keyword evidence="1" id="KW-0472">Membrane</keyword>
<proteinExistence type="predicted"/>